<dbReference type="InterPro" id="IPR027470">
    <property type="entry name" value="Cation_efflux_CTD"/>
</dbReference>
<organism evidence="1 2">
    <name type="scientific">Jimgerdemannia flammicorona</name>
    <dbReference type="NCBI Taxonomy" id="994334"/>
    <lineage>
        <taxon>Eukaryota</taxon>
        <taxon>Fungi</taxon>
        <taxon>Fungi incertae sedis</taxon>
        <taxon>Mucoromycota</taxon>
        <taxon>Mucoromycotina</taxon>
        <taxon>Endogonomycetes</taxon>
        <taxon>Endogonales</taxon>
        <taxon>Endogonaceae</taxon>
        <taxon>Jimgerdemannia</taxon>
    </lineage>
</organism>
<dbReference type="OrthoDB" id="78296at2759"/>
<reference evidence="1 2" key="1">
    <citation type="journal article" date="2018" name="New Phytol.">
        <title>Phylogenomics of Endogonaceae and evolution of mycorrhizas within Mucoromycota.</title>
        <authorList>
            <person name="Chang Y."/>
            <person name="Desiro A."/>
            <person name="Na H."/>
            <person name="Sandor L."/>
            <person name="Lipzen A."/>
            <person name="Clum A."/>
            <person name="Barry K."/>
            <person name="Grigoriev I.V."/>
            <person name="Martin F.M."/>
            <person name="Stajich J.E."/>
            <person name="Smith M.E."/>
            <person name="Bonito G."/>
            <person name="Spatafora J.W."/>
        </authorList>
    </citation>
    <scope>NUCLEOTIDE SEQUENCE [LARGE SCALE GENOMIC DNA]</scope>
    <source>
        <strain evidence="1 2">GMNB39</strain>
    </source>
</reference>
<dbReference type="GO" id="GO:0016020">
    <property type="term" value="C:membrane"/>
    <property type="evidence" value="ECO:0007669"/>
    <property type="project" value="InterPro"/>
</dbReference>
<proteinExistence type="predicted"/>
<dbReference type="PANTHER" id="PTHR43840">
    <property type="entry name" value="MITOCHONDRIAL METAL TRANSPORTER 1-RELATED"/>
    <property type="match status" value="1"/>
</dbReference>
<gene>
    <name evidence="1" type="ORF">BC936DRAFT_144424</name>
</gene>
<dbReference type="Pfam" id="PF01545">
    <property type="entry name" value="Cation_efflux"/>
    <property type="match status" value="1"/>
</dbReference>
<dbReference type="Pfam" id="PF16916">
    <property type="entry name" value="ZT_dimer"/>
    <property type="match status" value="1"/>
</dbReference>
<dbReference type="SUPFAM" id="SSF161111">
    <property type="entry name" value="Cation efflux protein transmembrane domain-like"/>
    <property type="match status" value="1"/>
</dbReference>
<evidence type="ECO:0000313" key="1">
    <source>
        <dbReference type="EMBL" id="RUP48537.1"/>
    </source>
</evidence>
<dbReference type="NCBIfam" id="TIGR01297">
    <property type="entry name" value="CDF"/>
    <property type="match status" value="1"/>
</dbReference>
<name>A0A433DCJ0_9FUNG</name>
<dbReference type="PANTHER" id="PTHR43840:SF13">
    <property type="entry name" value="CATION EFFLUX PROTEIN CYTOPLASMIC DOMAIN-CONTAINING PROTEIN"/>
    <property type="match status" value="1"/>
</dbReference>
<accession>A0A433DCJ0</accession>
<dbReference type="GO" id="GO:0030003">
    <property type="term" value="P:intracellular monoatomic cation homeostasis"/>
    <property type="evidence" value="ECO:0007669"/>
    <property type="project" value="UniProtKB-ARBA"/>
</dbReference>
<comment type="caution">
    <text evidence="1">The sequence shown here is derived from an EMBL/GenBank/DDBJ whole genome shotgun (WGS) entry which is preliminary data.</text>
</comment>
<dbReference type="InterPro" id="IPR058533">
    <property type="entry name" value="Cation_efflux_TM"/>
</dbReference>
<dbReference type="EMBL" id="RBNI01003258">
    <property type="protein sequence ID" value="RUP48537.1"/>
    <property type="molecule type" value="Genomic_DNA"/>
</dbReference>
<dbReference type="InterPro" id="IPR036837">
    <property type="entry name" value="Cation_efflux_CTD_sf"/>
</dbReference>
<protein>
    <submittedName>
        <fullName evidence="1">Cation efflux family protein</fullName>
    </submittedName>
</protein>
<dbReference type="InterPro" id="IPR002524">
    <property type="entry name" value="Cation_efflux"/>
</dbReference>
<dbReference type="Gene3D" id="1.20.1510.10">
    <property type="entry name" value="Cation efflux protein transmembrane domain"/>
    <property type="match status" value="1"/>
</dbReference>
<dbReference type="InterPro" id="IPR050291">
    <property type="entry name" value="CDF_Transporter"/>
</dbReference>
<dbReference type="GO" id="GO:0098771">
    <property type="term" value="P:inorganic ion homeostasis"/>
    <property type="evidence" value="ECO:0007669"/>
    <property type="project" value="UniProtKB-ARBA"/>
</dbReference>
<sequence length="439" mass="48341">MSTITTIAITTGTSHPVDIPLASRPSTPSLRLHHASTTALAPSPSLTSLRVVTLADTQYTPSVHIPPVHCPPVHSPPIYSPETFEDSFYSSNDPLLLEGRKMSETDIKGLRKTQGRRVQNFYREQNELIDAFLGPLNPINDEAEQKRLFKLKMAVYGSVIANICLFCLQLVAAITSGSLSLFATMTNSFMDLLSSGILVVTERVASKENVTKYPTGKSRMETTGIIVFSTIMATLAIQLIIEAIRTLVAGEHISDVDIRSVILICIALGTKVFLFLLCIALKQYAAVKVLVQDHRNDLFINSLGLAAALLSGGIAWWIDPVGAIIVALIILRSWSWTAYEQIQLIVGKSADVAFLQRLTYIALTHHPKVLQVDTARAYHAGQNLFVEVDIVLPADMPLVESHDISEALQMKLETLPNVERAFVHADYESSHRPEHQKSR</sequence>
<evidence type="ECO:0000313" key="2">
    <source>
        <dbReference type="Proteomes" id="UP000268093"/>
    </source>
</evidence>
<dbReference type="GO" id="GO:0008324">
    <property type="term" value="F:monoatomic cation transmembrane transporter activity"/>
    <property type="evidence" value="ECO:0007669"/>
    <property type="project" value="InterPro"/>
</dbReference>
<dbReference type="InterPro" id="IPR027469">
    <property type="entry name" value="Cation_efflux_TMD_sf"/>
</dbReference>
<dbReference type="SUPFAM" id="SSF160240">
    <property type="entry name" value="Cation efflux protein cytoplasmic domain-like"/>
    <property type="match status" value="1"/>
</dbReference>
<dbReference type="Proteomes" id="UP000268093">
    <property type="component" value="Unassembled WGS sequence"/>
</dbReference>
<dbReference type="Gene3D" id="3.30.70.1350">
    <property type="entry name" value="Cation efflux protein, cytoplasmic domain"/>
    <property type="match status" value="1"/>
</dbReference>
<dbReference type="GO" id="GO:0012505">
    <property type="term" value="C:endomembrane system"/>
    <property type="evidence" value="ECO:0007669"/>
    <property type="project" value="UniProtKB-SubCell"/>
</dbReference>
<keyword evidence="2" id="KW-1185">Reference proteome</keyword>